<dbReference type="PROSITE" id="PS50893">
    <property type="entry name" value="ABC_TRANSPORTER_2"/>
    <property type="match status" value="1"/>
</dbReference>
<dbReference type="Pfam" id="PF00005">
    <property type="entry name" value="ABC_tran"/>
    <property type="match status" value="1"/>
</dbReference>
<dbReference type="InterPro" id="IPR027417">
    <property type="entry name" value="P-loop_NTPase"/>
</dbReference>
<feature type="transmembrane region" description="Helical" evidence="10">
    <location>
        <begin position="20"/>
        <end position="39"/>
    </location>
</feature>
<dbReference type="InterPro" id="IPR003439">
    <property type="entry name" value="ABC_transporter-like_ATP-bd"/>
</dbReference>
<dbReference type="Pfam" id="PF02653">
    <property type="entry name" value="BPD_transp_2"/>
    <property type="match status" value="1"/>
</dbReference>
<dbReference type="RefSeq" id="WP_318595305.1">
    <property type="nucleotide sequence ID" value="NZ_JAWSTH010000002.1"/>
</dbReference>
<organism evidence="12 13">
    <name type="scientific">Conexibacter stalactiti</name>
    <dbReference type="NCBI Taxonomy" id="1940611"/>
    <lineage>
        <taxon>Bacteria</taxon>
        <taxon>Bacillati</taxon>
        <taxon>Actinomycetota</taxon>
        <taxon>Thermoleophilia</taxon>
        <taxon>Solirubrobacterales</taxon>
        <taxon>Conexibacteraceae</taxon>
        <taxon>Conexibacter</taxon>
    </lineage>
</organism>
<dbReference type="InterPro" id="IPR051120">
    <property type="entry name" value="ABC_AA/LPS_Transport"/>
</dbReference>
<evidence type="ECO:0000256" key="6">
    <source>
        <dbReference type="ARBA" id="ARBA00022840"/>
    </source>
</evidence>
<sequence length="604" mass="63498">MTSSIVTSFAFLGETDISYINLALIYAIYAVSLNLLLGYAGQVTLAPAAFGAIGGYSVARLFLDGNGLEVGLLVGFSVALVFGVLIGIIALRLTLIWLVVLTLAFSTIVPQVIIVLRKPDLGQVGGLTNIVDVPFFGHVLRDPSDLLPVTLAFAAIVFLVCLRMGESPYGRVLRAVRDDTTAIQTLGKNTFRYKLQVFGLTSGMAGIAGGLIVVQSTVAAPGTFSFDASLAIFAIVVIGGMGNLYGSLLGAALITAATPFFQNVLGIDPLKATLWQLIAYGAALIIVIRLRPQGLLPAGSRYTRDLIARVRGTRPAPEPPDRGPAMQAPSVRPPAMPASRNGGQSARPVLDGEIAVRARGLEKSFGGVRAVQGVDIDLKRGAVTALVGPNGAGKTTVFNLIAGALRPDAGSVVLDDVEIAGKRPDEIAALGMVRSFQDVRLFPQMTARDNVAVAVPGQPGESLARLFAAPAAVGRGERAALEMADEWLEFVGMSGAATTPAAALSYGEQKLVSLARVLATDAQVILLDEPASGIEGSWVQAMLDLIDRVRDQGRTVCIVEHNMHVIEQIADVTYFMESGRVVASGDVGELLKDNHLAEVYFGTV</sequence>
<evidence type="ECO:0000313" key="12">
    <source>
        <dbReference type="EMBL" id="MDW5593042.1"/>
    </source>
</evidence>
<keyword evidence="13" id="KW-1185">Reference proteome</keyword>
<dbReference type="Gene3D" id="3.40.50.300">
    <property type="entry name" value="P-loop containing nucleotide triphosphate hydrolases"/>
    <property type="match status" value="1"/>
</dbReference>
<dbReference type="PANTHER" id="PTHR45772:SF9">
    <property type="entry name" value="CONSERVED COMPONENT OF ABC TRANSPORTER FOR NATURAL AMINO ACIDS"/>
    <property type="match status" value="1"/>
</dbReference>
<dbReference type="InterPro" id="IPR043428">
    <property type="entry name" value="LivM-like"/>
</dbReference>
<feature type="transmembrane region" description="Helical" evidence="10">
    <location>
        <begin position="230"/>
        <end position="254"/>
    </location>
</feature>
<name>A0ABU4HIA7_9ACTN</name>
<reference evidence="13" key="1">
    <citation type="submission" date="2023-07" db="EMBL/GenBank/DDBJ databases">
        <title>Conexibacter stalactiti sp. nov., isolated from stalactites in a lava cave and emended description of the genus Conexibacter.</title>
        <authorList>
            <person name="Lee S.D."/>
        </authorList>
    </citation>
    <scope>NUCLEOTIDE SEQUENCE [LARGE SCALE GENOMIC DNA]</scope>
    <source>
        <strain evidence="13">KCTC 39840</strain>
    </source>
</reference>
<evidence type="ECO:0000256" key="9">
    <source>
        <dbReference type="SAM" id="MobiDB-lite"/>
    </source>
</evidence>
<dbReference type="SUPFAM" id="SSF52540">
    <property type="entry name" value="P-loop containing nucleoside triphosphate hydrolases"/>
    <property type="match status" value="1"/>
</dbReference>
<keyword evidence="8 10" id="KW-0472">Membrane</keyword>
<feature type="transmembrane region" description="Helical" evidence="10">
    <location>
        <begin position="95"/>
        <end position="116"/>
    </location>
</feature>
<feature type="transmembrane region" description="Helical" evidence="10">
    <location>
        <begin position="274"/>
        <end position="291"/>
    </location>
</feature>
<dbReference type="PANTHER" id="PTHR45772">
    <property type="entry name" value="CONSERVED COMPONENT OF ABC TRANSPORTER FOR NATURAL AMINO ACIDS-RELATED"/>
    <property type="match status" value="1"/>
</dbReference>
<evidence type="ECO:0000256" key="2">
    <source>
        <dbReference type="ARBA" id="ARBA00022448"/>
    </source>
</evidence>
<feature type="transmembrane region" description="Helical" evidence="10">
    <location>
        <begin position="197"/>
        <end position="218"/>
    </location>
</feature>
<dbReference type="PROSITE" id="PS00211">
    <property type="entry name" value="ABC_TRANSPORTER_1"/>
    <property type="match status" value="1"/>
</dbReference>
<evidence type="ECO:0000256" key="1">
    <source>
        <dbReference type="ARBA" id="ARBA00004651"/>
    </source>
</evidence>
<feature type="region of interest" description="Disordered" evidence="9">
    <location>
        <begin position="312"/>
        <end position="346"/>
    </location>
</feature>
<evidence type="ECO:0000256" key="4">
    <source>
        <dbReference type="ARBA" id="ARBA00022692"/>
    </source>
</evidence>
<feature type="transmembrane region" description="Helical" evidence="10">
    <location>
        <begin position="70"/>
        <end position="89"/>
    </location>
</feature>
<comment type="caution">
    <text evidence="12">The sequence shown here is derived from an EMBL/GenBank/DDBJ whole genome shotgun (WGS) entry which is preliminary data.</text>
</comment>
<dbReference type="InterPro" id="IPR017871">
    <property type="entry name" value="ABC_transporter-like_CS"/>
</dbReference>
<dbReference type="SMART" id="SM00382">
    <property type="entry name" value="AAA"/>
    <property type="match status" value="1"/>
</dbReference>
<dbReference type="CDD" id="cd03219">
    <property type="entry name" value="ABC_Mj1267_LivG_branched"/>
    <property type="match status" value="1"/>
</dbReference>
<proteinExistence type="predicted"/>
<evidence type="ECO:0000259" key="11">
    <source>
        <dbReference type="PROSITE" id="PS50893"/>
    </source>
</evidence>
<keyword evidence="3" id="KW-1003">Cell membrane</keyword>
<keyword evidence="4 10" id="KW-0812">Transmembrane</keyword>
<accession>A0ABU4HIA7</accession>
<protein>
    <submittedName>
        <fullName evidence="12">Branched-chain amino acid ABC transporter ATP-binding protein/permease</fullName>
    </submittedName>
</protein>
<comment type="subcellular location">
    <subcellularLocation>
        <location evidence="1">Cell membrane</location>
        <topology evidence="1">Multi-pass membrane protein</topology>
    </subcellularLocation>
</comment>
<dbReference type="EMBL" id="JAWSTH010000002">
    <property type="protein sequence ID" value="MDW5593042.1"/>
    <property type="molecule type" value="Genomic_DNA"/>
</dbReference>
<keyword evidence="5" id="KW-0547">Nucleotide-binding</keyword>
<dbReference type="InterPro" id="IPR001851">
    <property type="entry name" value="ABC_transp_permease"/>
</dbReference>
<evidence type="ECO:0000256" key="7">
    <source>
        <dbReference type="ARBA" id="ARBA00022989"/>
    </source>
</evidence>
<feature type="transmembrane region" description="Helical" evidence="10">
    <location>
        <begin position="146"/>
        <end position="165"/>
    </location>
</feature>
<feature type="transmembrane region" description="Helical" evidence="10">
    <location>
        <begin position="45"/>
        <end position="63"/>
    </location>
</feature>
<dbReference type="Proteomes" id="UP001284601">
    <property type="component" value="Unassembled WGS sequence"/>
</dbReference>
<dbReference type="CDD" id="cd06581">
    <property type="entry name" value="TM_PBP1_LivM_like"/>
    <property type="match status" value="1"/>
</dbReference>
<evidence type="ECO:0000313" key="13">
    <source>
        <dbReference type="Proteomes" id="UP001284601"/>
    </source>
</evidence>
<evidence type="ECO:0000256" key="3">
    <source>
        <dbReference type="ARBA" id="ARBA00022475"/>
    </source>
</evidence>
<evidence type="ECO:0000256" key="5">
    <source>
        <dbReference type="ARBA" id="ARBA00022741"/>
    </source>
</evidence>
<evidence type="ECO:0000256" key="10">
    <source>
        <dbReference type="SAM" id="Phobius"/>
    </source>
</evidence>
<gene>
    <name evidence="12" type="ORF">R7226_01745</name>
</gene>
<evidence type="ECO:0000256" key="8">
    <source>
        <dbReference type="ARBA" id="ARBA00023136"/>
    </source>
</evidence>
<keyword evidence="7 10" id="KW-1133">Transmembrane helix</keyword>
<keyword evidence="6 12" id="KW-0067">ATP-binding</keyword>
<feature type="domain" description="ABC transporter" evidence="11">
    <location>
        <begin position="356"/>
        <end position="603"/>
    </location>
</feature>
<keyword evidence="2" id="KW-0813">Transport</keyword>
<dbReference type="GO" id="GO:0005524">
    <property type="term" value="F:ATP binding"/>
    <property type="evidence" value="ECO:0007669"/>
    <property type="project" value="UniProtKB-KW"/>
</dbReference>
<dbReference type="InterPro" id="IPR003593">
    <property type="entry name" value="AAA+_ATPase"/>
</dbReference>